<keyword evidence="5" id="KW-1185">Reference proteome</keyword>
<dbReference type="CDD" id="cd04301">
    <property type="entry name" value="NAT_SF"/>
    <property type="match status" value="1"/>
</dbReference>
<protein>
    <submittedName>
        <fullName evidence="4">Ribosomal protein S18 acetylase RimI-like enzyme</fullName>
    </submittedName>
</protein>
<dbReference type="PROSITE" id="PS51186">
    <property type="entry name" value="GNAT"/>
    <property type="match status" value="1"/>
</dbReference>
<proteinExistence type="predicted"/>
<organism evidence="4 5">
    <name type="scientific">Agrilutibacter niabensis</name>
    <dbReference type="NCBI Taxonomy" id="380628"/>
    <lineage>
        <taxon>Bacteria</taxon>
        <taxon>Pseudomonadati</taxon>
        <taxon>Pseudomonadota</taxon>
        <taxon>Gammaproteobacteria</taxon>
        <taxon>Lysobacterales</taxon>
        <taxon>Lysobacteraceae</taxon>
        <taxon>Agrilutibacter</taxon>
    </lineage>
</organism>
<evidence type="ECO:0000259" key="3">
    <source>
        <dbReference type="PROSITE" id="PS51186"/>
    </source>
</evidence>
<dbReference type="EMBL" id="JAVDVW010000002">
    <property type="protein sequence ID" value="MDR7100510.1"/>
    <property type="molecule type" value="Genomic_DNA"/>
</dbReference>
<dbReference type="InterPro" id="IPR016181">
    <property type="entry name" value="Acyl_CoA_acyltransferase"/>
</dbReference>
<dbReference type="SUPFAM" id="SSF55729">
    <property type="entry name" value="Acyl-CoA N-acyltransferases (Nat)"/>
    <property type="match status" value="1"/>
</dbReference>
<evidence type="ECO:0000256" key="2">
    <source>
        <dbReference type="ARBA" id="ARBA00023315"/>
    </source>
</evidence>
<reference evidence="4 5" key="1">
    <citation type="submission" date="2023-07" db="EMBL/GenBank/DDBJ databases">
        <title>Sorghum-associated microbial communities from plants grown in Nebraska, USA.</title>
        <authorList>
            <person name="Schachtman D."/>
        </authorList>
    </citation>
    <scope>NUCLEOTIDE SEQUENCE [LARGE SCALE GENOMIC DNA]</scope>
    <source>
        <strain evidence="4 5">BE187</strain>
    </source>
</reference>
<name>A0ABU1VSP9_9GAMM</name>
<dbReference type="InterPro" id="IPR050832">
    <property type="entry name" value="Bact_Acetyltransf"/>
</dbReference>
<gene>
    <name evidence="4" type="ORF">J2X04_002891</name>
</gene>
<dbReference type="Pfam" id="PF00583">
    <property type="entry name" value="Acetyltransf_1"/>
    <property type="match status" value="1"/>
</dbReference>
<accession>A0ABU1VSP9</accession>
<feature type="domain" description="N-acetyltransferase" evidence="3">
    <location>
        <begin position="5"/>
        <end position="152"/>
    </location>
</feature>
<keyword evidence="2" id="KW-0012">Acyltransferase</keyword>
<comment type="caution">
    <text evidence="4">The sequence shown here is derived from an EMBL/GenBank/DDBJ whole genome shotgun (WGS) entry which is preliminary data.</text>
</comment>
<evidence type="ECO:0000313" key="4">
    <source>
        <dbReference type="EMBL" id="MDR7100510.1"/>
    </source>
</evidence>
<keyword evidence="1" id="KW-0808">Transferase</keyword>
<dbReference type="InterPro" id="IPR000182">
    <property type="entry name" value="GNAT_dom"/>
</dbReference>
<dbReference type="Proteomes" id="UP001267878">
    <property type="component" value="Unassembled WGS sequence"/>
</dbReference>
<evidence type="ECO:0000313" key="5">
    <source>
        <dbReference type="Proteomes" id="UP001267878"/>
    </source>
</evidence>
<dbReference type="Gene3D" id="3.40.630.30">
    <property type="match status" value="1"/>
</dbReference>
<dbReference type="PANTHER" id="PTHR43877">
    <property type="entry name" value="AMINOALKYLPHOSPHONATE N-ACETYLTRANSFERASE-RELATED-RELATED"/>
    <property type="match status" value="1"/>
</dbReference>
<evidence type="ECO:0000256" key="1">
    <source>
        <dbReference type="ARBA" id="ARBA00022679"/>
    </source>
</evidence>
<dbReference type="PANTHER" id="PTHR43877:SF1">
    <property type="entry name" value="ACETYLTRANSFERASE"/>
    <property type="match status" value="1"/>
</dbReference>
<sequence length="160" mass="17074">MLAIPSVRLATPGDARAIAGLSRDFIEYGLGWSYTPERILRAIRSRTTNVAVIEDRGDLLAVGIMDYGDAAAHLVLLGVQPAQRRRGLGRHILLWLEQCALTAGLEKIGVEVRADNPGAIGFYAALGYGARSRVPGYYRGVVDAVRLEKVLGSTGVEGAG</sequence>